<feature type="region of interest" description="Disordered" evidence="1">
    <location>
        <begin position="88"/>
        <end position="126"/>
    </location>
</feature>
<dbReference type="OrthoDB" id="3928172at2759"/>
<evidence type="ECO:0000313" key="4">
    <source>
        <dbReference type="Proteomes" id="UP000298493"/>
    </source>
</evidence>
<gene>
    <name evidence="3" type="ORF">E6O75_ATG06533</name>
</gene>
<protein>
    <submittedName>
        <fullName evidence="3">Uncharacterized protein</fullName>
    </submittedName>
</protein>
<dbReference type="Proteomes" id="UP000298493">
    <property type="component" value="Unassembled WGS sequence"/>
</dbReference>
<keyword evidence="2" id="KW-0472">Membrane</keyword>
<organism evidence="3 4">
    <name type="scientific">Venturia nashicola</name>
    <dbReference type="NCBI Taxonomy" id="86259"/>
    <lineage>
        <taxon>Eukaryota</taxon>
        <taxon>Fungi</taxon>
        <taxon>Dikarya</taxon>
        <taxon>Ascomycota</taxon>
        <taxon>Pezizomycotina</taxon>
        <taxon>Dothideomycetes</taxon>
        <taxon>Pleosporomycetidae</taxon>
        <taxon>Venturiales</taxon>
        <taxon>Venturiaceae</taxon>
        <taxon>Venturia</taxon>
    </lineage>
</organism>
<evidence type="ECO:0000256" key="2">
    <source>
        <dbReference type="SAM" id="Phobius"/>
    </source>
</evidence>
<feature type="compositionally biased region" description="Pro residues" evidence="1">
    <location>
        <begin position="116"/>
        <end position="126"/>
    </location>
</feature>
<feature type="transmembrane region" description="Helical" evidence="2">
    <location>
        <begin position="25"/>
        <end position="47"/>
    </location>
</feature>
<dbReference type="AlphaFoldDB" id="A0A4Z1NQY8"/>
<keyword evidence="2" id="KW-0812">Transmembrane</keyword>
<sequence length="126" mass="13685">MAAGGPGGVFDGNPGSTAPTREESLWLSILLRVAAVLFAGILSYILFRVCTGAWAQYKNNPSANLFSLRPNNGYKRVPIIIIQDEDEDEGYHDAESFEIQRTPNLSKPLPDRPLPDKPLPPPPGAV</sequence>
<evidence type="ECO:0000256" key="1">
    <source>
        <dbReference type="SAM" id="MobiDB-lite"/>
    </source>
</evidence>
<name>A0A4Z1NQY8_9PEZI</name>
<evidence type="ECO:0000313" key="3">
    <source>
        <dbReference type="EMBL" id="TID18457.1"/>
    </source>
</evidence>
<dbReference type="EMBL" id="SNSC02000014">
    <property type="protein sequence ID" value="TID18457.1"/>
    <property type="molecule type" value="Genomic_DNA"/>
</dbReference>
<accession>A0A4Z1NQY8</accession>
<keyword evidence="4" id="KW-1185">Reference proteome</keyword>
<reference evidence="3 4" key="1">
    <citation type="submission" date="2019-04" db="EMBL/GenBank/DDBJ databases">
        <title>High contiguity whole genome sequence and gene annotation resource for two Venturia nashicola isolates.</title>
        <authorList>
            <person name="Prokchorchik M."/>
            <person name="Won K."/>
            <person name="Lee Y."/>
            <person name="Choi E.D."/>
            <person name="Segonzac C."/>
            <person name="Sohn K.H."/>
        </authorList>
    </citation>
    <scope>NUCLEOTIDE SEQUENCE [LARGE SCALE GENOMIC DNA]</scope>
    <source>
        <strain evidence="3 4">PRI2</strain>
    </source>
</reference>
<comment type="caution">
    <text evidence="3">The sequence shown here is derived from an EMBL/GenBank/DDBJ whole genome shotgun (WGS) entry which is preliminary data.</text>
</comment>
<proteinExistence type="predicted"/>
<keyword evidence="2" id="KW-1133">Transmembrane helix</keyword>